<dbReference type="Gene3D" id="3.30.460.40">
    <property type="match status" value="1"/>
</dbReference>
<dbReference type="SUPFAM" id="SSF81301">
    <property type="entry name" value="Nucleotidyltransferase"/>
    <property type="match status" value="1"/>
</dbReference>
<gene>
    <name evidence="1" type="ORF">ETB97_010081</name>
</gene>
<dbReference type="EMBL" id="SPNV01000051">
    <property type="protein sequence ID" value="KAF5863450.1"/>
    <property type="molecule type" value="Genomic_DNA"/>
</dbReference>
<dbReference type="Proteomes" id="UP000541154">
    <property type="component" value="Unassembled WGS sequence"/>
</dbReference>
<dbReference type="InterPro" id="IPR043519">
    <property type="entry name" value="NT_sf"/>
</dbReference>
<sequence>MSTDSDELIKILECIRALHKYFPADFILVGGAAACFQGHKRITKDVDILIRSKTVIDSLKFVEGFEVMAGKLSYRSVIIDLLTTIDDRFVYDQVDGHVRYVNGVRLLQPDFALAVKIRCFYLRQEDAKGLQKRQTDLMDAVFWAEMLNKTRQTISDTCAALFKIGYYHALLIRLNLHPDKFQKLVDVGFERLLIPWEKNTPEQREYYSEFAAEGTDPVTVPLDEDLYEELEDAAAFE</sequence>
<organism evidence="1 2">
    <name type="scientific">Petromyces alliaceus</name>
    <name type="common">Aspergillus alliaceus</name>
    <dbReference type="NCBI Taxonomy" id="209559"/>
    <lineage>
        <taxon>Eukaryota</taxon>
        <taxon>Fungi</taxon>
        <taxon>Dikarya</taxon>
        <taxon>Ascomycota</taxon>
        <taxon>Pezizomycotina</taxon>
        <taxon>Eurotiomycetes</taxon>
        <taxon>Eurotiomycetidae</taxon>
        <taxon>Eurotiales</taxon>
        <taxon>Aspergillaceae</taxon>
        <taxon>Aspergillus</taxon>
        <taxon>Aspergillus subgen. Circumdati</taxon>
    </lineage>
</organism>
<evidence type="ECO:0000313" key="1">
    <source>
        <dbReference type="EMBL" id="KAF5863450.1"/>
    </source>
</evidence>
<dbReference type="AlphaFoldDB" id="A0A8H6ABV3"/>
<name>A0A8H6ABV3_PETAA</name>
<reference evidence="1 2" key="1">
    <citation type="submission" date="2019-04" db="EMBL/GenBank/DDBJ databases">
        <title>Aspergillus burnettii sp. nov., novel species from soil in southeast Queensland.</title>
        <authorList>
            <person name="Gilchrist C.L.M."/>
            <person name="Pitt J.I."/>
            <person name="Lange L."/>
            <person name="Lacey H.J."/>
            <person name="Vuong D."/>
            <person name="Midgley D.J."/>
            <person name="Greenfield P."/>
            <person name="Bradbury M."/>
            <person name="Lacey E."/>
            <person name="Busk P.K."/>
            <person name="Pilgaard B."/>
            <person name="Chooi Y.H."/>
            <person name="Piggott A.M."/>
        </authorList>
    </citation>
    <scope>NUCLEOTIDE SEQUENCE [LARGE SCALE GENOMIC DNA]</scope>
    <source>
        <strain evidence="1 2">FRR 5400</strain>
    </source>
</reference>
<accession>A0A8H6ABV3</accession>
<comment type="caution">
    <text evidence="1">The sequence shown here is derived from an EMBL/GenBank/DDBJ whole genome shotgun (WGS) entry which is preliminary data.</text>
</comment>
<keyword evidence="2" id="KW-1185">Reference proteome</keyword>
<evidence type="ECO:0000313" key="2">
    <source>
        <dbReference type="Proteomes" id="UP000541154"/>
    </source>
</evidence>
<proteinExistence type="predicted"/>
<protein>
    <submittedName>
        <fullName evidence="1">Uncharacterized protein</fullName>
    </submittedName>
</protein>